<proteinExistence type="predicted"/>
<evidence type="ECO:0000313" key="2">
    <source>
        <dbReference type="EMBL" id="CAG9315384.1"/>
    </source>
</evidence>
<gene>
    <name evidence="2" type="ORF">BSTOLATCC_MIC13157</name>
</gene>
<name>A0AAU9J3Z1_9CILI</name>
<reference evidence="2" key="1">
    <citation type="submission" date="2021-09" db="EMBL/GenBank/DDBJ databases">
        <authorList>
            <consortium name="AG Swart"/>
            <person name="Singh M."/>
            <person name="Singh A."/>
            <person name="Seah K."/>
            <person name="Emmerich C."/>
        </authorList>
    </citation>
    <scope>NUCLEOTIDE SEQUENCE</scope>
    <source>
        <strain evidence="2">ATCC30299</strain>
    </source>
</reference>
<accession>A0AAU9J3Z1</accession>
<keyword evidence="1" id="KW-0472">Membrane</keyword>
<evidence type="ECO:0000313" key="3">
    <source>
        <dbReference type="Proteomes" id="UP001162131"/>
    </source>
</evidence>
<dbReference type="AlphaFoldDB" id="A0AAU9J3Z1"/>
<keyword evidence="3" id="KW-1185">Reference proteome</keyword>
<comment type="caution">
    <text evidence="2">The sequence shown here is derived from an EMBL/GenBank/DDBJ whole genome shotgun (WGS) entry which is preliminary data.</text>
</comment>
<keyword evidence="1" id="KW-1133">Transmembrane helix</keyword>
<keyword evidence="1" id="KW-0812">Transmembrane</keyword>
<protein>
    <submittedName>
        <fullName evidence="2">Uncharacterized protein</fullName>
    </submittedName>
</protein>
<dbReference type="Proteomes" id="UP001162131">
    <property type="component" value="Unassembled WGS sequence"/>
</dbReference>
<dbReference type="EMBL" id="CAJZBQ010000013">
    <property type="protein sequence ID" value="CAG9315384.1"/>
    <property type="molecule type" value="Genomic_DNA"/>
</dbReference>
<feature type="transmembrane region" description="Helical" evidence="1">
    <location>
        <begin position="43"/>
        <end position="64"/>
    </location>
</feature>
<evidence type="ECO:0000256" key="1">
    <source>
        <dbReference type="SAM" id="Phobius"/>
    </source>
</evidence>
<organism evidence="2 3">
    <name type="scientific">Blepharisma stoltei</name>
    <dbReference type="NCBI Taxonomy" id="1481888"/>
    <lineage>
        <taxon>Eukaryota</taxon>
        <taxon>Sar</taxon>
        <taxon>Alveolata</taxon>
        <taxon>Ciliophora</taxon>
        <taxon>Postciliodesmatophora</taxon>
        <taxon>Heterotrichea</taxon>
        <taxon>Heterotrichida</taxon>
        <taxon>Blepharismidae</taxon>
        <taxon>Blepharisma</taxon>
    </lineage>
</organism>
<sequence length="97" mass="11298">MLVIIIDIGTESKKSLKEFKLLNKIFKWIIILYKRKALSNFKISSIIGIIEFIDGIIISIPFYVQTFVSYIIQIFSIERLASLSKIRCYFSKKLSKS</sequence>